<dbReference type="InterPro" id="IPR002052">
    <property type="entry name" value="DNA_methylase_N6_adenine_CS"/>
</dbReference>
<dbReference type="PRINTS" id="PR00508">
    <property type="entry name" value="S21N4MTFRASE"/>
</dbReference>
<organism evidence="5">
    <name type="scientific">bioreactor metagenome</name>
    <dbReference type="NCBI Taxonomy" id="1076179"/>
    <lineage>
        <taxon>unclassified sequences</taxon>
        <taxon>metagenomes</taxon>
        <taxon>ecological metagenomes</taxon>
    </lineage>
</organism>
<dbReference type="InterPro" id="IPR002941">
    <property type="entry name" value="DNA_methylase_N4/N6"/>
</dbReference>
<protein>
    <recommendedName>
        <fullName evidence="4">DNA methylase N-4/N-6 domain-containing protein</fullName>
    </recommendedName>
</protein>
<dbReference type="SUPFAM" id="SSF110849">
    <property type="entry name" value="ParB/Sulfiredoxin"/>
    <property type="match status" value="1"/>
</dbReference>
<dbReference type="GO" id="GO:0008170">
    <property type="term" value="F:N-methyltransferase activity"/>
    <property type="evidence" value="ECO:0007669"/>
    <property type="project" value="InterPro"/>
</dbReference>
<feature type="domain" description="DNA methylase N-4/N-6" evidence="4">
    <location>
        <begin position="215"/>
        <end position="422"/>
    </location>
</feature>
<reference evidence="5" key="1">
    <citation type="submission" date="2019-08" db="EMBL/GenBank/DDBJ databases">
        <authorList>
            <person name="Kucharzyk K."/>
            <person name="Murdoch R.W."/>
            <person name="Higgins S."/>
            <person name="Loffler F."/>
        </authorList>
    </citation>
    <scope>NUCLEOTIDE SEQUENCE</scope>
</reference>
<dbReference type="Gene3D" id="3.40.50.150">
    <property type="entry name" value="Vaccinia Virus protein VP39"/>
    <property type="match status" value="1"/>
</dbReference>
<gene>
    <name evidence="5" type="ORF">SDC9_36981</name>
</gene>
<dbReference type="SUPFAM" id="SSF53335">
    <property type="entry name" value="S-adenosyl-L-methionine-dependent methyltransferases"/>
    <property type="match status" value="1"/>
</dbReference>
<evidence type="ECO:0000259" key="4">
    <source>
        <dbReference type="Pfam" id="PF01555"/>
    </source>
</evidence>
<evidence type="ECO:0000313" key="5">
    <source>
        <dbReference type="EMBL" id="MPL90923.1"/>
    </source>
</evidence>
<dbReference type="InterPro" id="IPR001091">
    <property type="entry name" value="RM_Methyltransferase"/>
</dbReference>
<comment type="similarity">
    <text evidence="1">Belongs to the N(4)/N(6)-methyltransferase family.</text>
</comment>
<dbReference type="Pfam" id="PF01555">
    <property type="entry name" value="N6_N4_Mtase"/>
    <property type="match status" value="1"/>
</dbReference>
<evidence type="ECO:0000256" key="2">
    <source>
        <dbReference type="ARBA" id="ARBA00022603"/>
    </source>
</evidence>
<keyword evidence="2" id="KW-0489">Methyltransferase</keyword>
<accession>A0A644VJZ3</accession>
<dbReference type="GO" id="GO:0003677">
    <property type="term" value="F:DNA binding"/>
    <property type="evidence" value="ECO:0007669"/>
    <property type="project" value="InterPro"/>
</dbReference>
<dbReference type="InterPro" id="IPR015840">
    <property type="entry name" value="DNA_MeTrfase_ParB"/>
</dbReference>
<dbReference type="GO" id="GO:0032259">
    <property type="term" value="P:methylation"/>
    <property type="evidence" value="ECO:0007669"/>
    <property type="project" value="UniProtKB-KW"/>
</dbReference>
<evidence type="ECO:0000256" key="3">
    <source>
        <dbReference type="ARBA" id="ARBA00022679"/>
    </source>
</evidence>
<dbReference type="InterPro" id="IPR029063">
    <property type="entry name" value="SAM-dependent_MTases_sf"/>
</dbReference>
<dbReference type="EMBL" id="VSSQ01000316">
    <property type="protein sequence ID" value="MPL90923.1"/>
    <property type="molecule type" value="Genomic_DNA"/>
</dbReference>
<dbReference type="PIRSF" id="PIRSF036758">
    <property type="entry name" value="Aden_M_ParB"/>
    <property type="match status" value="1"/>
</dbReference>
<dbReference type="InterPro" id="IPR036086">
    <property type="entry name" value="ParB/Sulfiredoxin_sf"/>
</dbReference>
<sequence>MDTTATLSSRVLKTENVNWQDFKFIQQEGFKDLEPDAAHRLKASILANNFTQPFYVWEDPENGTIFCLDGKHRTLMLEQLLKEGYHVPYLLPATFIHCENKKEAAKLVTIYSSIYARVSQQGLFDFMKEYELDFSELREQMDLPEFSIDRFEQKFDMFDLNEPDDEEEEIPEVNEEQIIVIKGDQFKLGDHIVVCSDFRHSELVKPFFEHAPARIILTDPPYNLAADEIGNKGQVQHTDFAMGAGEMTDIEFANFLKGIMQTGCSYSLPGSIHFIFMDWRHVWHMTEAAQAVYGSPIPKQLCVWNKDIMANGSFYRAKHELCFIFKNGDEKHLSHIDLIDRVRTNVWDYPSGHSLKNPDRDQLKNHPTPKPVVMLADAILDTTNQGDVVADFFLGSGSTLIACEKTKRKCIGTEIEPKHVQTTIVRYIKHCQKNNIKPEIQHLNGSLKMEDFM</sequence>
<keyword evidence="3" id="KW-0808">Transferase</keyword>
<evidence type="ECO:0000256" key="1">
    <source>
        <dbReference type="ARBA" id="ARBA00006594"/>
    </source>
</evidence>
<dbReference type="AlphaFoldDB" id="A0A644VJZ3"/>
<proteinExistence type="inferred from homology"/>
<name>A0A644VJZ3_9ZZZZ</name>
<dbReference type="PROSITE" id="PS00092">
    <property type="entry name" value="N6_MTASE"/>
    <property type="match status" value="1"/>
</dbReference>
<comment type="caution">
    <text evidence="5">The sequence shown here is derived from an EMBL/GenBank/DDBJ whole genome shotgun (WGS) entry which is preliminary data.</text>
</comment>